<comment type="caution">
    <text evidence="2">The sequence shown here is derived from an EMBL/GenBank/DDBJ whole genome shotgun (WGS) entry which is preliminary data.</text>
</comment>
<reference evidence="2" key="1">
    <citation type="journal article" date="2022" name="bioRxiv">
        <title>Sequencing and chromosome-scale assembly of the giantPleurodeles waltlgenome.</title>
        <authorList>
            <person name="Brown T."/>
            <person name="Elewa A."/>
            <person name="Iarovenko S."/>
            <person name="Subramanian E."/>
            <person name="Araus A.J."/>
            <person name="Petzold A."/>
            <person name="Susuki M."/>
            <person name="Suzuki K.-i.T."/>
            <person name="Hayashi T."/>
            <person name="Toyoda A."/>
            <person name="Oliveira C."/>
            <person name="Osipova E."/>
            <person name="Leigh N.D."/>
            <person name="Simon A."/>
            <person name="Yun M.H."/>
        </authorList>
    </citation>
    <scope>NUCLEOTIDE SEQUENCE</scope>
    <source>
        <strain evidence="2">20211129_DDA</strain>
        <tissue evidence="2">Liver</tissue>
    </source>
</reference>
<organism evidence="2 3">
    <name type="scientific">Pleurodeles waltl</name>
    <name type="common">Iberian ribbed newt</name>
    <dbReference type="NCBI Taxonomy" id="8319"/>
    <lineage>
        <taxon>Eukaryota</taxon>
        <taxon>Metazoa</taxon>
        <taxon>Chordata</taxon>
        <taxon>Craniata</taxon>
        <taxon>Vertebrata</taxon>
        <taxon>Euteleostomi</taxon>
        <taxon>Amphibia</taxon>
        <taxon>Batrachia</taxon>
        <taxon>Caudata</taxon>
        <taxon>Salamandroidea</taxon>
        <taxon>Salamandridae</taxon>
        <taxon>Pleurodelinae</taxon>
        <taxon>Pleurodeles</taxon>
    </lineage>
</organism>
<proteinExistence type="predicted"/>
<evidence type="ECO:0000313" key="2">
    <source>
        <dbReference type="EMBL" id="KAJ1104924.1"/>
    </source>
</evidence>
<sequence length="184" mass="20992">MGEKPRWRRNRSVFEELGYQTQAGSSWRHAKCLLHWRGTIGWPEDSGLPAWKSSGAVEADGMARSKPEVVGGPGQNSGHVICWRRKQPELFELWRTGGSSNDEQEEEDTTQMTKPVLEQIFEVLRADLATLRQEIATTAKELKNEVAELGQRVDKVEHTHDAQGEELEYHRQEILILQESNCEL</sequence>
<accession>A0AAV7MP25</accession>
<dbReference type="AlphaFoldDB" id="A0AAV7MP25"/>
<keyword evidence="1" id="KW-0175">Coiled coil</keyword>
<protein>
    <submittedName>
        <fullName evidence="2">Uncharacterized protein</fullName>
    </submittedName>
</protein>
<keyword evidence="3" id="KW-1185">Reference proteome</keyword>
<dbReference type="Proteomes" id="UP001066276">
    <property type="component" value="Chromosome 9"/>
</dbReference>
<dbReference type="EMBL" id="JANPWB010000013">
    <property type="protein sequence ID" value="KAJ1104924.1"/>
    <property type="molecule type" value="Genomic_DNA"/>
</dbReference>
<name>A0AAV7MP25_PLEWA</name>
<feature type="coiled-coil region" evidence="1">
    <location>
        <begin position="121"/>
        <end position="159"/>
    </location>
</feature>
<gene>
    <name evidence="2" type="ORF">NDU88_002332</name>
</gene>
<evidence type="ECO:0000256" key="1">
    <source>
        <dbReference type="SAM" id="Coils"/>
    </source>
</evidence>
<evidence type="ECO:0000313" key="3">
    <source>
        <dbReference type="Proteomes" id="UP001066276"/>
    </source>
</evidence>